<feature type="region of interest" description="Disordered" evidence="1">
    <location>
        <begin position="134"/>
        <end position="181"/>
    </location>
</feature>
<sequence>MTDKHPPKQPPKKPEPDAKPAYTPLAWSYPFSPATKEGASPDTADPMTYMKVLATAEDGFYPLGASGIWHGGIHFGQKTGEALKQDDGVRAIATGEVVAYRLDSEYPALTYQDQRHALYSRGFVLIRHTLQLPPAPKKTEPAPAPANAPAGSPASGGNATPPAPAPTPAPGSSGPPPGETLTFFSLYMHTLDWKTYKAALDQPKTESADTKAPQLKPLPYWEADRSYRALKPNKQDLPKSKPIDPSAPDDDSSPQQQGPDDALPEPVSGVRVRIIPNGKLLGLLPQGTELTVNEADNGGRKGWAKITKIIKGDPVGPVVGQSPDVQLKWGYVFVSELAPIPQSGPVDKVVVLKKPYPVKAGDVVAHIGQYQRYREAKPTPPLPTRPLLHLEIFAGPDLPAFITKSQARAQELTETDKPFLEILKGAKLVTKAPDPDYTLEQTGLKLVPVSDPKSRWVKVQPKTVKMPAEQPEPPAPAGKGKHKPKPAKKPEPIETSTGSPFWVDSSLGLINQTTTAPVKGWKDFPLKVSQADGPGTDFSHVLRIIDLDKQGPQSVAREDKDASGKTKRWWNVTVGTKDGGTRQGWVREQDHPKVKLCSPWDWPGFELVDNSSTDLPPVLVRTAVRVRG</sequence>
<feature type="region of interest" description="Disordered" evidence="1">
    <location>
        <begin position="231"/>
        <end position="267"/>
    </location>
</feature>
<reference evidence="2" key="1">
    <citation type="submission" date="2021-04" db="EMBL/GenBank/DDBJ databases">
        <title>A collection of bacterial strains from the Burkholderia cepacia Research Laboratory and Repository.</title>
        <authorList>
            <person name="Lipuma J."/>
            <person name="Spilker T."/>
        </authorList>
    </citation>
    <scope>NUCLEOTIDE SEQUENCE</scope>
    <source>
        <strain evidence="2">AU36012</strain>
    </source>
</reference>
<dbReference type="RefSeq" id="WP_212080119.1">
    <property type="nucleotide sequence ID" value="NZ_JAGSVG010000013.1"/>
</dbReference>
<feature type="region of interest" description="Disordered" evidence="1">
    <location>
        <begin position="461"/>
        <end position="501"/>
    </location>
</feature>
<evidence type="ECO:0000313" key="2">
    <source>
        <dbReference type="EMBL" id="MBR8130562.1"/>
    </source>
</evidence>
<feature type="compositionally biased region" description="Low complexity" evidence="1">
    <location>
        <begin position="145"/>
        <end position="160"/>
    </location>
</feature>
<protein>
    <submittedName>
        <fullName evidence="2">Uncharacterized protein</fullName>
    </submittedName>
</protein>
<dbReference type="Proteomes" id="UP000682266">
    <property type="component" value="Unassembled WGS sequence"/>
</dbReference>
<evidence type="ECO:0000256" key="1">
    <source>
        <dbReference type="SAM" id="MobiDB-lite"/>
    </source>
</evidence>
<organism evidence="2 3">
    <name type="scientific">Burkholderia ambifaria</name>
    <dbReference type="NCBI Taxonomy" id="152480"/>
    <lineage>
        <taxon>Bacteria</taxon>
        <taxon>Pseudomonadati</taxon>
        <taxon>Pseudomonadota</taxon>
        <taxon>Betaproteobacteria</taxon>
        <taxon>Burkholderiales</taxon>
        <taxon>Burkholderiaceae</taxon>
        <taxon>Burkholderia</taxon>
        <taxon>Burkholderia cepacia complex</taxon>
    </lineage>
</organism>
<feature type="compositionally biased region" description="Basic and acidic residues" evidence="1">
    <location>
        <begin position="231"/>
        <end position="242"/>
    </location>
</feature>
<gene>
    <name evidence="2" type="ORF">KDW93_16535</name>
</gene>
<proteinExistence type="predicted"/>
<feature type="compositionally biased region" description="Basic and acidic residues" evidence="1">
    <location>
        <begin position="1"/>
        <end position="18"/>
    </location>
</feature>
<name>A0AA41E8R8_9BURK</name>
<feature type="region of interest" description="Disordered" evidence="1">
    <location>
        <begin position="1"/>
        <end position="42"/>
    </location>
</feature>
<comment type="caution">
    <text evidence="2">The sequence shown here is derived from an EMBL/GenBank/DDBJ whole genome shotgun (WGS) entry which is preliminary data.</text>
</comment>
<dbReference type="AlphaFoldDB" id="A0AA41E8R8"/>
<feature type="compositionally biased region" description="Pro residues" evidence="1">
    <location>
        <begin position="161"/>
        <end position="178"/>
    </location>
</feature>
<accession>A0AA41E8R8</accession>
<dbReference type="EMBL" id="JAGSVG010000013">
    <property type="protein sequence ID" value="MBR8130562.1"/>
    <property type="molecule type" value="Genomic_DNA"/>
</dbReference>
<evidence type="ECO:0000313" key="3">
    <source>
        <dbReference type="Proteomes" id="UP000682266"/>
    </source>
</evidence>